<proteinExistence type="predicted"/>
<keyword evidence="1" id="KW-0472">Membrane</keyword>
<accession>A0ABQ8QI38</accession>
<evidence type="ECO:0000313" key="3">
    <source>
        <dbReference type="Proteomes" id="UP001163828"/>
    </source>
</evidence>
<dbReference type="Proteomes" id="UP001163828">
    <property type="component" value="Unassembled WGS sequence"/>
</dbReference>
<feature type="transmembrane region" description="Helical" evidence="1">
    <location>
        <begin position="90"/>
        <end position="109"/>
    </location>
</feature>
<protein>
    <submittedName>
        <fullName evidence="2">Uncharacterized protein</fullName>
    </submittedName>
</protein>
<evidence type="ECO:0000256" key="1">
    <source>
        <dbReference type="SAM" id="Phobius"/>
    </source>
</evidence>
<evidence type="ECO:0000313" key="2">
    <source>
        <dbReference type="EMBL" id="KAJ3998195.1"/>
    </source>
</evidence>
<name>A0ABQ8QI38_9AGAR</name>
<organism evidence="2 3">
    <name type="scientific">Lentinula boryana</name>
    <dbReference type="NCBI Taxonomy" id="40481"/>
    <lineage>
        <taxon>Eukaryota</taxon>
        <taxon>Fungi</taxon>
        <taxon>Dikarya</taxon>
        <taxon>Basidiomycota</taxon>
        <taxon>Agaricomycotina</taxon>
        <taxon>Agaricomycetes</taxon>
        <taxon>Agaricomycetidae</taxon>
        <taxon>Agaricales</taxon>
        <taxon>Marasmiineae</taxon>
        <taxon>Omphalotaceae</taxon>
        <taxon>Lentinula</taxon>
    </lineage>
</organism>
<reference evidence="2" key="1">
    <citation type="submission" date="2022-08" db="EMBL/GenBank/DDBJ databases">
        <authorList>
            <consortium name="DOE Joint Genome Institute"/>
            <person name="Min B."/>
            <person name="Riley R."/>
            <person name="Sierra-Patev S."/>
            <person name="Naranjo-Ortiz M."/>
            <person name="Looney B."/>
            <person name="Konkel Z."/>
            <person name="Slot J.C."/>
            <person name="Sakamoto Y."/>
            <person name="Steenwyk J.L."/>
            <person name="Rokas A."/>
            <person name="Carro J."/>
            <person name="Camarero S."/>
            <person name="Ferreira P."/>
            <person name="Molpeceres G."/>
            <person name="Ruiz-Duenas F.J."/>
            <person name="Serrano A."/>
            <person name="Henrissat B."/>
            <person name="Drula E."/>
            <person name="Hughes K.W."/>
            <person name="Mata J.L."/>
            <person name="Ishikawa N.K."/>
            <person name="Vargas-Isla R."/>
            <person name="Ushijima S."/>
            <person name="Smith C.A."/>
            <person name="Ahrendt S."/>
            <person name="Andreopoulos W."/>
            <person name="He G."/>
            <person name="Labutti K."/>
            <person name="Lipzen A."/>
            <person name="Ng V."/>
            <person name="Sandor L."/>
            <person name="Barry K."/>
            <person name="Martinez A.T."/>
            <person name="Xiao Y."/>
            <person name="Gibbons J.G."/>
            <person name="Terashima K."/>
            <person name="Hibbett D.S."/>
            <person name="Grigoriev I.V."/>
        </authorList>
    </citation>
    <scope>NUCLEOTIDE SEQUENCE</scope>
    <source>
        <strain evidence="2">TFB10827</strain>
    </source>
</reference>
<keyword evidence="3" id="KW-1185">Reference proteome</keyword>
<dbReference type="EMBL" id="MU790564">
    <property type="protein sequence ID" value="KAJ3998195.1"/>
    <property type="molecule type" value="Genomic_DNA"/>
</dbReference>
<comment type="caution">
    <text evidence="2">The sequence shown here is derived from an EMBL/GenBank/DDBJ whole genome shotgun (WGS) entry which is preliminary data.</text>
</comment>
<keyword evidence="1" id="KW-0812">Transmembrane</keyword>
<keyword evidence="1" id="KW-1133">Transmembrane helix</keyword>
<gene>
    <name evidence="2" type="ORF">F5050DRAFT_1746478</name>
</gene>
<sequence length="218" mass="25016">MNHGRWISRNLKLDVLITSEVVAVIQAGREHRKLTKTTWHGEGIRNVDSFDSASLSHSSWLIYITDLISFVRRDRSVRPHLRFFTRCCKYIYIYLTSMFLIFALLRVAAMNGEFIYSLPSTSTSSRDDPLPVYRRNSQPTPSPIQPYGLEFSGSTVMESTSQSTTKSAVTPLRKHHKLLKDGSGHEVWPEFVEQIFVDGKSNESKFSLVECHDMDIRQ</sequence>